<evidence type="ECO:0000313" key="7">
    <source>
        <dbReference type="EMBL" id="KAI1707709.1"/>
    </source>
</evidence>
<feature type="transmembrane region" description="Helical" evidence="6">
    <location>
        <begin position="231"/>
        <end position="250"/>
    </location>
</feature>
<dbReference type="PANTHER" id="PTHR47518">
    <property type="entry name" value="SERPENTINE RECEPTOR CLASS EPSILON-13-RELATED"/>
    <property type="match status" value="1"/>
</dbReference>
<evidence type="ECO:0000256" key="2">
    <source>
        <dbReference type="ARBA" id="ARBA00006803"/>
    </source>
</evidence>
<dbReference type="AlphaFoldDB" id="A0AAD4R0J0"/>
<organism evidence="7 8">
    <name type="scientific">Ditylenchus destructor</name>
    <dbReference type="NCBI Taxonomy" id="166010"/>
    <lineage>
        <taxon>Eukaryota</taxon>
        <taxon>Metazoa</taxon>
        <taxon>Ecdysozoa</taxon>
        <taxon>Nematoda</taxon>
        <taxon>Chromadorea</taxon>
        <taxon>Rhabditida</taxon>
        <taxon>Tylenchina</taxon>
        <taxon>Tylenchomorpha</taxon>
        <taxon>Sphaerularioidea</taxon>
        <taxon>Anguinidae</taxon>
        <taxon>Anguininae</taxon>
        <taxon>Ditylenchus</taxon>
    </lineage>
</organism>
<feature type="transmembrane region" description="Helical" evidence="6">
    <location>
        <begin position="22"/>
        <end position="49"/>
    </location>
</feature>
<evidence type="ECO:0000256" key="1">
    <source>
        <dbReference type="ARBA" id="ARBA00004141"/>
    </source>
</evidence>
<keyword evidence="4 6" id="KW-1133">Transmembrane helix</keyword>
<evidence type="ECO:0000256" key="6">
    <source>
        <dbReference type="SAM" id="Phobius"/>
    </source>
</evidence>
<evidence type="ECO:0000256" key="3">
    <source>
        <dbReference type="ARBA" id="ARBA00022692"/>
    </source>
</evidence>
<keyword evidence="8" id="KW-1185">Reference proteome</keyword>
<comment type="caution">
    <text evidence="7">The sequence shown here is derived from an EMBL/GenBank/DDBJ whole genome shotgun (WGS) entry which is preliminary data.</text>
</comment>
<dbReference type="InterPro" id="IPR019408">
    <property type="entry name" value="7TM_GPCR_serpentine_rcpt_Srab"/>
</dbReference>
<dbReference type="Pfam" id="PF03125">
    <property type="entry name" value="Sre"/>
    <property type="match status" value="1"/>
</dbReference>
<feature type="transmembrane region" description="Helical" evidence="6">
    <location>
        <begin position="98"/>
        <end position="118"/>
    </location>
</feature>
<dbReference type="InterPro" id="IPR052854">
    <property type="entry name" value="Serpentine_rcpt_epsilon"/>
</dbReference>
<accession>A0AAD4R0J0</accession>
<dbReference type="PANTHER" id="PTHR47518:SF9">
    <property type="entry name" value="SERPENTINE RECEPTOR, CLASS T"/>
    <property type="match status" value="1"/>
</dbReference>
<keyword evidence="5 6" id="KW-0472">Membrane</keyword>
<keyword evidence="3 6" id="KW-0812">Transmembrane</keyword>
<gene>
    <name evidence="7" type="ORF">DdX_12264</name>
</gene>
<comment type="similarity">
    <text evidence="2">Belongs to the nematode receptor-like protein sre family.</text>
</comment>
<reference evidence="7" key="1">
    <citation type="submission" date="2022-01" db="EMBL/GenBank/DDBJ databases">
        <title>Genome Sequence Resource for Two Populations of Ditylenchus destructor, the Migratory Endoparasitic Phytonematode.</title>
        <authorList>
            <person name="Zhang H."/>
            <person name="Lin R."/>
            <person name="Xie B."/>
        </authorList>
    </citation>
    <scope>NUCLEOTIDE SEQUENCE</scope>
    <source>
        <strain evidence="7">BazhouSP</strain>
    </source>
</reference>
<protein>
    <submittedName>
        <fullName evidence="7">Serpentine type 7TM GPCR receptor class ab chemoreceptor domain-containing protein</fullName>
    </submittedName>
</protein>
<keyword evidence="7" id="KW-0675">Receptor</keyword>
<evidence type="ECO:0000256" key="4">
    <source>
        <dbReference type="ARBA" id="ARBA00022989"/>
    </source>
</evidence>
<dbReference type="InterPro" id="IPR004151">
    <property type="entry name" value="7TM_GPCR_serpentine_rcpt_Sre"/>
</dbReference>
<feature type="transmembrane region" description="Helical" evidence="6">
    <location>
        <begin position="176"/>
        <end position="195"/>
    </location>
</feature>
<feature type="transmembrane region" description="Helical" evidence="6">
    <location>
        <begin position="61"/>
        <end position="78"/>
    </location>
</feature>
<comment type="subcellular location">
    <subcellularLocation>
        <location evidence="1">Membrane</location>
        <topology evidence="1">Multi-pass membrane protein</topology>
    </subcellularLocation>
</comment>
<evidence type="ECO:0000313" key="8">
    <source>
        <dbReference type="Proteomes" id="UP001201812"/>
    </source>
</evidence>
<feature type="transmembrane region" description="Helical" evidence="6">
    <location>
        <begin position="138"/>
        <end position="156"/>
    </location>
</feature>
<dbReference type="EMBL" id="JAKKPZ010000039">
    <property type="protein sequence ID" value="KAI1707709.1"/>
    <property type="molecule type" value="Genomic_DNA"/>
</dbReference>
<dbReference type="GO" id="GO:0007606">
    <property type="term" value="P:sensory perception of chemical stimulus"/>
    <property type="evidence" value="ECO:0007669"/>
    <property type="project" value="InterPro"/>
</dbReference>
<dbReference type="Proteomes" id="UP001201812">
    <property type="component" value="Unassembled WGS sequence"/>
</dbReference>
<sequence>MAHNVSENVALQAMESASRIPAIVYALTAAELLVSTVAVPVALTNFYLIASTQLIHINLKLLLLLQSVAIFLYALGRIPYSFIPLAFPQLRAWPGSKVMMTALVFGQASTIVNGDFLLLERLVATVMVSRYENVRKPYLSAPALVFTVLVAGLVTYQQVLSIEIQSVQLWTISATYASSAIGFISFWALLFLQYYNHKVYRRRIFSLNKHSLTERYQLSENIRTSRQLTPVLLFHFLSNAVSGTMTMLLYHKVQMHPKLISAVMQGTAFWMGFMNLLTQVTVIRCHPILYRRIRHALWKTKNAVLCYRQIGVVGQQESQQVTPPQTITGQALINPNENEQDAYFRTLDSFWQRRQTML</sequence>
<name>A0AAD4R0J0_9BILA</name>
<feature type="transmembrane region" description="Helical" evidence="6">
    <location>
        <begin position="262"/>
        <end position="283"/>
    </location>
</feature>
<evidence type="ECO:0000256" key="5">
    <source>
        <dbReference type="ARBA" id="ARBA00023136"/>
    </source>
</evidence>
<dbReference type="Pfam" id="PF10292">
    <property type="entry name" value="7TM_GPCR_Srab"/>
    <property type="match status" value="1"/>
</dbReference>
<dbReference type="GO" id="GO:0016020">
    <property type="term" value="C:membrane"/>
    <property type="evidence" value="ECO:0007669"/>
    <property type="project" value="UniProtKB-SubCell"/>
</dbReference>
<proteinExistence type="inferred from homology"/>